<gene>
    <name evidence="3" type="ORF">MW290_06815</name>
</gene>
<dbReference type="CDD" id="cd00198">
    <property type="entry name" value="vWFA"/>
    <property type="match status" value="1"/>
</dbReference>
<dbReference type="EMBL" id="CP097635">
    <property type="protein sequence ID" value="URI08275.1"/>
    <property type="molecule type" value="Genomic_DNA"/>
</dbReference>
<accession>A0ABY4S6G3</accession>
<reference evidence="3" key="1">
    <citation type="submission" date="2022-05" db="EMBL/GenBank/DDBJ databases">
        <title>An RpoN-dependent PEP-CTERM gene is involved in floc formation of an Aquincola tertiaricarbonis strain.</title>
        <authorList>
            <person name="Qiu D."/>
            <person name="Xia M."/>
        </authorList>
    </citation>
    <scope>NUCLEOTIDE SEQUENCE</scope>
    <source>
        <strain evidence="3">RN12</strain>
    </source>
</reference>
<dbReference type="PROSITE" id="PS50234">
    <property type="entry name" value="VWFA"/>
    <property type="match status" value="1"/>
</dbReference>
<dbReference type="SUPFAM" id="SSF53300">
    <property type="entry name" value="vWA-like"/>
    <property type="match status" value="1"/>
</dbReference>
<dbReference type="InterPro" id="IPR036465">
    <property type="entry name" value="vWFA_dom_sf"/>
</dbReference>
<evidence type="ECO:0000313" key="3">
    <source>
        <dbReference type="EMBL" id="URI08275.1"/>
    </source>
</evidence>
<dbReference type="InterPro" id="IPR002035">
    <property type="entry name" value="VWF_A"/>
</dbReference>
<evidence type="ECO:0000313" key="4">
    <source>
        <dbReference type="Proteomes" id="UP001056201"/>
    </source>
</evidence>
<keyword evidence="4" id="KW-1185">Reference proteome</keyword>
<evidence type="ECO:0000256" key="1">
    <source>
        <dbReference type="SAM" id="Phobius"/>
    </source>
</evidence>
<protein>
    <submittedName>
        <fullName evidence="3">VWA domain-containing protein</fullName>
    </submittedName>
</protein>
<proteinExistence type="predicted"/>
<evidence type="ECO:0000259" key="2">
    <source>
        <dbReference type="PROSITE" id="PS50234"/>
    </source>
</evidence>
<feature type="transmembrane region" description="Helical" evidence="1">
    <location>
        <begin position="324"/>
        <end position="345"/>
    </location>
</feature>
<name>A0ABY4S6G3_AQUTE</name>
<dbReference type="Proteomes" id="UP001056201">
    <property type="component" value="Chromosome 1"/>
</dbReference>
<dbReference type="SMART" id="SM00327">
    <property type="entry name" value="VWA"/>
    <property type="match status" value="1"/>
</dbReference>
<feature type="domain" description="VWFA" evidence="2">
    <location>
        <begin position="82"/>
        <end position="305"/>
    </location>
</feature>
<keyword evidence="1" id="KW-1133">Transmembrane helix</keyword>
<keyword evidence="1" id="KW-0472">Membrane</keyword>
<keyword evidence="1" id="KW-0812">Transmembrane</keyword>
<organism evidence="3 4">
    <name type="scientific">Aquincola tertiaricarbonis</name>
    <dbReference type="NCBI Taxonomy" id="391953"/>
    <lineage>
        <taxon>Bacteria</taxon>
        <taxon>Pseudomonadati</taxon>
        <taxon>Pseudomonadota</taxon>
        <taxon>Betaproteobacteria</taxon>
        <taxon>Burkholderiales</taxon>
        <taxon>Sphaerotilaceae</taxon>
        <taxon>Aquincola</taxon>
    </lineage>
</organism>
<sequence>MIRFDTPGWLLLLPLAALPWLLRQRDAMPNTWLATMPHDLASDSLALALHAAAALALAGLVVALADPYRPEYTVERVGRGAEIVLVLDRSRSMDQGFGGARAAGAPVRGTGPEALDYYSRLRAAQNRESKGQVARQLLADFAGRRPEDRFGMVLFSTLPMRVLEFTQKPEAIQAAIAAGNIGRGLSETNIGLALESSLGFFADRPYTGSRIVMLVSDGGDRLDAAIRDRISHLVHKHRVAIYWIYIRSAMSAGLQPAEAGNAAAPVDAEAAPEFFLHRFFESLGTPYRAYEADNPEALQKAIDDVNRLENLPIVYEDVVPRRSLAPWALGAALVAVLLLLVARTLEIRRWS</sequence>
<dbReference type="Pfam" id="PF13519">
    <property type="entry name" value="VWA_2"/>
    <property type="match status" value="1"/>
</dbReference>
<dbReference type="Gene3D" id="3.40.50.410">
    <property type="entry name" value="von Willebrand factor, type A domain"/>
    <property type="match status" value="1"/>
</dbReference>
<dbReference type="RefSeq" id="WP_250196497.1">
    <property type="nucleotide sequence ID" value="NZ_CP097635.1"/>
</dbReference>